<dbReference type="PANTHER" id="PTHR24035:SF109">
    <property type="entry name" value="PROTEIN DRAPER"/>
    <property type="match status" value="1"/>
</dbReference>
<dbReference type="InterPro" id="IPR036589">
    <property type="entry name" value="HCY_dom_sf"/>
</dbReference>
<sequence>MTIKQPSLTITRPTFYDIGEYSCNAKDIKGTVTGSAIQLNVIGEPRTDAFDQPWCYYADGYKTAVWHHCMVSVITNPMSTCRNNTDVTTDDVPLPEAFRRLEEQGAAIVGLHCGRGPRTVLLLIKDIKKVSKCVFPIDLEKNVRNLSLYEPGCDHVTGHCNTGDCFEECSSQDLDKTVKEFVIVNMECNSITGVCYKPGLCISNRFGEKCGDFVIVKKEPGCDHVTGHCNTGDCSEECSSQRFGDCERVCHCQHGECNNITGICYKNLAVKVGLVIVVITNGSDTTDNIGFDETSELYYNNFTLEHNDILHGVKLETNMPTNFYGNNCQSKCHCAVDGCNTITGVCNNPTAGYKVPWTGRKCATPVPCPDINMTESIELPTKLTKYHLQDIAIFKCKSGYILSGNDTNLFGLQLTPKEHSNIDLKRAQFIKETSFESTVSEEAAVKGVNNDNTYYNKVEVDEHYSNEEDGEGYYSFTLDKQIPRSAVLMKEFYDYVENGREVGGKLEMEFAVSTLLNSIKFQM</sequence>
<dbReference type="EMBL" id="CAJPWZ010000291">
    <property type="protein sequence ID" value="CAG2189388.1"/>
    <property type="molecule type" value="Genomic_DNA"/>
</dbReference>
<evidence type="ECO:0000313" key="3">
    <source>
        <dbReference type="Proteomes" id="UP000683360"/>
    </source>
</evidence>
<protein>
    <submittedName>
        <fullName evidence="2">Uncharacterized protein</fullName>
    </submittedName>
</protein>
<reference evidence="2" key="1">
    <citation type="submission" date="2021-03" db="EMBL/GenBank/DDBJ databases">
        <authorList>
            <person name="Bekaert M."/>
        </authorList>
    </citation>
    <scope>NUCLEOTIDE SEQUENCE</scope>
</reference>
<dbReference type="InterPro" id="IPR052108">
    <property type="entry name" value="MEGF/SIB"/>
</dbReference>
<dbReference type="SUPFAM" id="SSF82282">
    <property type="entry name" value="Homocysteine S-methyltransferase"/>
    <property type="match status" value="1"/>
</dbReference>
<dbReference type="PANTHER" id="PTHR24035">
    <property type="entry name" value="MULTIPLE EPIDERMAL GROWTH FACTOR-LIKE DOMAINS PROTEIN"/>
    <property type="match status" value="1"/>
</dbReference>
<dbReference type="Proteomes" id="UP000683360">
    <property type="component" value="Unassembled WGS sequence"/>
</dbReference>
<accession>A0A8S3Q2F4</accession>
<keyword evidence="3" id="KW-1185">Reference proteome</keyword>
<comment type="pathway">
    <text evidence="1">Amino-acid biosynthesis; L-methionine biosynthesis via de novo pathway.</text>
</comment>
<organism evidence="2 3">
    <name type="scientific">Mytilus edulis</name>
    <name type="common">Blue mussel</name>
    <dbReference type="NCBI Taxonomy" id="6550"/>
    <lineage>
        <taxon>Eukaryota</taxon>
        <taxon>Metazoa</taxon>
        <taxon>Spiralia</taxon>
        <taxon>Lophotrochozoa</taxon>
        <taxon>Mollusca</taxon>
        <taxon>Bivalvia</taxon>
        <taxon>Autobranchia</taxon>
        <taxon>Pteriomorphia</taxon>
        <taxon>Mytilida</taxon>
        <taxon>Mytiloidea</taxon>
        <taxon>Mytilidae</taxon>
        <taxon>Mytilinae</taxon>
        <taxon>Mytilus</taxon>
    </lineage>
</organism>
<name>A0A8S3Q2F4_MYTED</name>
<comment type="caution">
    <text evidence="2">The sequence shown here is derived from an EMBL/GenBank/DDBJ whole genome shotgun (WGS) entry which is preliminary data.</text>
</comment>
<gene>
    <name evidence="2" type="ORF">MEDL_4766</name>
</gene>
<dbReference type="OrthoDB" id="6515930at2759"/>
<dbReference type="Gene3D" id="2.170.300.10">
    <property type="entry name" value="Tie2 ligand-binding domain superfamily"/>
    <property type="match status" value="1"/>
</dbReference>
<proteinExistence type="predicted"/>
<evidence type="ECO:0000256" key="1">
    <source>
        <dbReference type="ARBA" id="ARBA00034478"/>
    </source>
</evidence>
<dbReference type="AlphaFoldDB" id="A0A8S3Q2F4"/>
<evidence type="ECO:0000313" key="2">
    <source>
        <dbReference type="EMBL" id="CAG2189388.1"/>
    </source>
</evidence>